<dbReference type="PIRSF" id="PIRSF017082">
    <property type="entry name" value="YflP"/>
    <property type="match status" value="1"/>
</dbReference>
<dbReference type="PANTHER" id="PTHR42928">
    <property type="entry name" value="TRICARBOXYLATE-BINDING PROTEIN"/>
    <property type="match status" value="1"/>
</dbReference>
<dbReference type="PANTHER" id="PTHR42928:SF5">
    <property type="entry name" value="BLR1237 PROTEIN"/>
    <property type="match status" value="1"/>
</dbReference>
<proteinExistence type="inferred from homology"/>
<dbReference type="Gene3D" id="3.40.190.150">
    <property type="entry name" value="Bordetella uptake gene, domain 1"/>
    <property type="match status" value="1"/>
</dbReference>
<keyword evidence="4" id="KW-1185">Reference proteome</keyword>
<comment type="similarity">
    <text evidence="1">Belongs to the UPF0065 (bug) family.</text>
</comment>
<dbReference type="Pfam" id="PF03401">
    <property type="entry name" value="TctC"/>
    <property type="match status" value="1"/>
</dbReference>
<name>A0A848GYC5_9BURK</name>
<dbReference type="InterPro" id="IPR042100">
    <property type="entry name" value="Bug_dom1"/>
</dbReference>
<gene>
    <name evidence="3" type="ORF">HHL11_06195</name>
</gene>
<sequence>MKETEPMRRILLKTAIAALACTAAASWAEDRYPARAIRFIVPASAGGPSDVVARLFAEKLGGALGQPVLVENKPGASLTLGTVLVAQAQPDGYTLLFTTSTPIVMVPFTMKKVPYDVQKDLTTVSHLGSTPLVLYVNATSPVQNVKDLVAASKAAPDKANFGSYGNGSSAHVLGEILNREAGMKMVHVPYKGVAPELQDLMAGNLMSAVADIGTAAGQVKAGKIRPIAVTGTKRSASLPDVPTFAEQGIAGMEAFSPWWAVFAPAQTPHPIVDRLSTELAKIVKSPDMQSRLLSFGIDTTGTNSAQANEITRTDMARWQAIIRDVSYINFE</sequence>
<evidence type="ECO:0000256" key="2">
    <source>
        <dbReference type="SAM" id="SignalP"/>
    </source>
</evidence>
<dbReference type="Gene3D" id="3.40.190.10">
    <property type="entry name" value="Periplasmic binding protein-like II"/>
    <property type="match status" value="1"/>
</dbReference>
<comment type="caution">
    <text evidence="3">The sequence shown here is derived from an EMBL/GenBank/DDBJ whole genome shotgun (WGS) entry which is preliminary data.</text>
</comment>
<dbReference type="Proteomes" id="UP000541185">
    <property type="component" value="Unassembled WGS sequence"/>
</dbReference>
<dbReference type="InterPro" id="IPR006311">
    <property type="entry name" value="TAT_signal"/>
</dbReference>
<protein>
    <submittedName>
        <fullName evidence="3">Tripartite tricarboxylate transporter substrate binding protein</fullName>
    </submittedName>
</protein>
<dbReference type="EMBL" id="JABBFX010000001">
    <property type="protein sequence ID" value="NML43334.1"/>
    <property type="molecule type" value="Genomic_DNA"/>
</dbReference>
<dbReference type="SUPFAM" id="SSF53850">
    <property type="entry name" value="Periplasmic binding protein-like II"/>
    <property type="match status" value="1"/>
</dbReference>
<evidence type="ECO:0000256" key="1">
    <source>
        <dbReference type="ARBA" id="ARBA00006987"/>
    </source>
</evidence>
<evidence type="ECO:0000313" key="3">
    <source>
        <dbReference type="EMBL" id="NML43334.1"/>
    </source>
</evidence>
<dbReference type="AlphaFoldDB" id="A0A848GYC5"/>
<dbReference type="InterPro" id="IPR005064">
    <property type="entry name" value="BUG"/>
</dbReference>
<feature type="chain" id="PRO_5032491464" evidence="2">
    <location>
        <begin position="29"/>
        <end position="331"/>
    </location>
</feature>
<keyword evidence="2" id="KW-0732">Signal</keyword>
<dbReference type="PROSITE" id="PS51318">
    <property type="entry name" value="TAT"/>
    <property type="match status" value="1"/>
</dbReference>
<feature type="signal peptide" evidence="2">
    <location>
        <begin position="1"/>
        <end position="28"/>
    </location>
</feature>
<evidence type="ECO:0000313" key="4">
    <source>
        <dbReference type="Proteomes" id="UP000541185"/>
    </source>
</evidence>
<reference evidence="3 4" key="1">
    <citation type="submission" date="2020-04" db="EMBL/GenBank/DDBJ databases">
        <title>Ramlibacter sp. G-1-2-2 isolated from soil.</title>
        <authorList>
            <person name="Dahal R.H."/>
        </authorList>
    </citation>
    <scope>NUCLEOTIDE SEQUENCE [LARGE SCALE GENOMIC DNA]</scope>
    <source>
        <strain evidence="3 4">G-1-2-2</strain>
    </source>
</reference>
<dbReference type="CDD" id="cd13578">
    <property type="entry name" value="PBP2_Bug27"/>
    <property type="match status" value="1"/>
</dbReference>
<organism evidence="3 4">
    <name type="scientific">Ramlibacter agri</name>
    <dbReference type="NCBI Taxonomy" id="2728837"/>
    <lineage>
        <taxon>Bacteria</taxon>
        <taxon>Pseudomonadati</taxon>
        <taxon>Pseudomonadota</taxon>
        <taxon>Betaproteobacteria</taxon>
        <taxon>Burkholderiales</taxon>
        <taxon>Comamonadaceae</taxon>
        <taxon>Ramlibacter</taxon>
    </lineage>
</organism>
<accession>A0A848GYC5</accession>